<name>A0A4P9VP06_9GAMM</name>
<protein>
    <submittedName>
        <fullName evidence="1">Uncharacterized protein</fullName>
    </submittedName>
</protein>
<organism evidence="1 2">
    <name type="scientific">Zooshikella ganghwensis</name>
    <dbReference type="NCBI Taxonomy" id="202772"/>
    <lineage>
        <taxon>Bacteria</taxon>
        <taxon>Pseudomonadati</taxon>
        <taxon>Pseudomonadota</taxon>
        <taxon>Gammaproteobacteria</taxon>
        <taxon>Oceanospirillales</taxon>
        <taxon>Zooshikellaceae</taxon>
        <taxon>Zooshikella</taxon>
    </lineage>
</organism>
<sequence>MHRIIGTLALIITLNPALQAQQSDLSLSKYVQANCYISPLKIVGKINPQTYLIDEQCILNHQGLALAPVGTRHPLGRLPDHRQGFGHVSITAIPKNILPEFGSLADGRQRVEFTTGFYPLSQYYTNPISDTYLNYKQSTKSMMSGQWPTNTNPQFYKIRFRLPSQFRDELKKLHLPKTNKASILSDDMSVIIAQWHGIPDRLTYRHQTDLPHQYQTLTTNPESDTALGETLTHYKKLKQQGYLFDQGGFPPLALKIKDGQLALIANYFRYPVHDRRLTRCPKIALSGNQAAKPNQFYICNYETKQLKKYEHLREEYTSSSNIPWASGVSLVWKTPITDALFDQWHTLTLYIDWPEWKQGVPSAGVRDSP</sequence>
<evidence type="ECO:0000313" key="1">
    <source>
        <dbReference type="EMBL" id="RDH45163.1"/>
    </source>
</evidence>
<comment type="caution">
    <text evidence="1">The sequence shown here is derived from an EMBL/GenBank/DDBJ whole genome shotgun (WGS) entry which is preliminary data.</text>
</comment>
<accession>A0A4P9VP06</accession>
<dbReference type="RefSeq" id="WP_094788172.1">
    <property type="nucleotide sequence ID" value="NZ_NDXW01000001.1"/>
</dbReference>
<gene>
    <name evidence="1" type="ORF">B9G39_17895</name>
</gene>
<dbReference type="Proteomes" id="UP000257039">
    <property type="component" value="Unassembled WGS sequence"/>
</dbReference>
<reference evidence="1 2" key="1">
    <citation type="submission" date="2017-04" db="EMBL/GenBank/DDBJ databases">
        <title>Draft genome sequence of Zooshikella ganghwensis VG4 isolated from Red Sea sediments.</title>
        <authorList>
            <person name="Rehman Z."/>
            <person name="Alam I."/>
            <person name="Kamau A."/>
            <person name="Bajic V."/>
            <person name="Leiknes T."/>
        </authorList>
    </citation>
    <scope>NUCLEOTIDE SEQUENCE [LARGE SCALE GENOMIC DNA]</scope>
    <source>
        <strain evidence="1 2">VG4</strain>
    </source>
</reference>
<proteinExistence type="predicted"/>
<dbReference type="EMBL" id="NDXW01000001">
    <property type="protein sequence ID" value="RDH45163.1"/>
    <property type="molecule type" value="Genomic_DNA"/>
</dbReference>
<evidence type="ECO:0000313" key="2">
    <source>
        <dbReference type="Proteomes" id="UP000257039"/>
    </source>
</evidence>
<dbReference type="AlphaFoldDB" id="A0A4P9VP06"/>
<keyword evidence="2" id="KW-1185">Reference proteome</keyword>